<dbReference type="PANTHER" id="PTHR43214:SF43">
    <property type="entry name" value="TWO-COMPONENT RESPONSE REGULATOR"/>
    <property type="match status" value="1"/>
</dbReference>
<dbReference type="Proteomes" id="UP000249324">
    <property type="component" value="Unassembled WGS sequence"/>
</dbReference>
<dbReference type="PROSITE" id="PS50110">
    <property type="entry name" value="RESPONSE_REGULATORY"/>
    <property type="match status" value="1"/>
</dbReference>
<reference evidence="4 5" key="1">
    <citation type="journal article" date="2021" name="BMC Genomics">
        <title>Genome-resolved metagenome and metatranscriptome analyses of thermophilic composting reveal key bacterial players and their metabolic interactions.</title>
        <authorList>
            <person name="Braga L.P.P."/>
            <person name="Pereira R.V."/>
            <person name="Martins L.F."/>
            <person name="Moura L.M.S."/>
            <person name="Sanchez F.B."/>
            <person name="Patane J.S.L."/>
            <person name="da Silva A.M."/>
            <person name="Setubal J.C."/>
        </authorList>
    </citation>
    <scope>NUCLEOTIDE SEQUENCE [LARGE SCALE GENOMIC DNA]</scope>
    <source>
        <strain evidence="4">ZC4RG45</strain>
    </source>
</reference>
<dbReference type="Pfam" id="PF00196">
    <property type="entry name" value="GerE"/>
    <property type="match status" value="1"/>
</dbReference>
<gene>
    <name evidence="4" type="ORF">DIU77_013295</name>
</gene>
<dbReference type="Gene3D" id="1.10.10.10">
    <property type="entry name" value="Winged helix-like DNA-binding domain superfamily/Winged helix DNA-binding domain"/>
    <property type="match status" value="1"/>
</dbReference>
<name>A0ABD6FIT1_9PSEU</name>
<feature type="modified residue" description="4-aspartylphosphate" evidence="2">
    <location>
        <position position="42"/>
    </location>
</feature>
<dbReference type="EMBL" id="QGUI02000179">
    <property type="protein sequence ID" value="MFO7193211.1"/>
    <property type="molecule type" value="Genomic_DNA"/>
</dbReference>
<dbReference type="InterPro" id="IPR011006">
    <property type="entry name" value="CheY-like_superfamily"/>
</dbReference>
<evidence type="ECO:0000256" key="1">
    <source>
        <dbReference type="ARBA" id="ARBA00023125"/>
    </source>
</evidence>
<dbReference type="PANTHER" id="PTHR43214">
    <property type="entry name" value="TWO-COMPONENT RESPONSE REGULATOR"/>
    <property type="match status" value="1"/>
</dbReference>
<keyword evidence="1" id="KW-0238">DNA-binding</keyword>
<feature type="domain" description="Response regulatory" evidence="3">
    <location>
        <begin position="1"/>
        <end position="107"/>
    </location>
</feature>
<keyword evidence="2" id="KW-0597">Phosphoprotein</keyword>
<evidence type="ECO:0000259" key="3">
    <source>
        <dbReference type="PROSITE" id="PS50110"/>
    </source>
</evidence>
<dbReference type="InterPro" id="IPR001789">
    <property type="entry name" value="Sig_transdc_resp-reg_receiver"/>
</dbReference>
<dbReference type="InterPro" id="IPR036388">
    <property type="entry name" value="WH-like_DNA-bd_sf"/>
</dbReference>
<dbReference type="GO" id="GO:0003677">
    <property type="term" value="F:DNA binding"/>
    <property type="evidence" value="ECO:0007669"/>
    <property type="project" value="UniProtKB-KW"/>
</dbReference>
<evidence type="ECO:0000313" key="4">
    <source>
        <dbReference type="EMBL" id="MFO7193211.1"/>
    </source>
</evidence>
<dbReference type="InterPro" id="IPR016032">
    <property type="entry name" value="Sig_transdc_resp-reg_C-effctor"/>
</dbReference>
<sequence length="202" mass="21957">MAAGIQAWYAASDPPIRVVASGSTAQTAWLPPGRDADVVVLDLLLAPDHPECYGDLRRLADAGRRVIVYTMREDEQVALTCLELGAFTFLTKAEGQQHLVDATIAAAHDRPYIAPALAGAFAADTKSHRPQLSAREQEVLIEWFQCESKQAVARRIGITPNTVGTYLDRVRLKYANVGRPAPTKAALVVRAIQDGIITLEEL</sequence>
<dbReference type="SUPFAM" id="SSF46894">
    <property type="entry name" value="C-terminal effector domain of the bipartite response regulators"/>
    <property type="match status" value="1"/>
</dbReference>
<dbReference type="Gene3D" id="3.40.50.2300">
    <property type="match status" value="1"/>
</dbReference>
<protein>
    <submittedName>
        <fullName evidence="4">LuxR C-terminal-related transcriptional regulator</fullName>
    </submittedName>
</protein>
<comment type="caution">
    <text evidence="4">The sequence shown here is derived from an EMBL/GenBank/DDBJ whole genome shotgun (WGS) entry which is preliminary data.</text>
</comment>
<dbReference type="InterPro" id="IPR039420">
    <property type="entry name" value="WalR-like"/>
</dbReference>
<proteinExistence type="predicted"/>
<evidence type="ECO:0000313" key="5">
    <source>
        <dbReference type="Proteomes" id="UP000249324"/>
    </source>
</evidence>
<evidence type="ECO:0000256" key="2">
    <source>
        <dbReference type="PROSITE-ProRule" id="PRU00169"/>
    </source>
</evidence>
<dbReference type="InterPro" id="IPR000792">
    <property type="entry name" value="Tscrpt_reg_LuxR_C"/>
</dbReference>
<organism evidence="4 5">
    <name type="scientific">Thermocrispum agreste</name>
    <dbReference type="NCBI Taxonomy" id="37925"/>
    <lineage>
        <taxon>Bacteria</taxon>
        <taxon>Bacillati</taxon>
        <taxon>Actinomycetota</taxon>
        <taxon>Actinomycetes</taxon>
        <taxon>Pseudonocardiales</taxon>
        <taxon>Pseudonocardiaceae</taxon>
        <taxon>Thermocrispum</taxon>
    </lineage>
</organism>
<accession>A0ABD6FIT1</accession>
<dbReference type="SUPFAM" id="SSF52172">
    <property type="entry name" value="CheY-like"/>
    <property type="match status" value="1"/>
</dbReference>
<dbReference type="AlphaFoldDB" id="A0ABD6FIT1"/>